<keyword evidence="2" id="KW-1185">Reference proteome</keyword>
<reference evidence="1 2" key="1">
    <citation type="journal article" date="2022" name="DNA Res.">
        <title>Chromosomal-level genome assembly of the orchid tree Bauhinia variegata (Leguminosae; Cercidoideae) supports the allotetraploid origin hypothesis of Bauhinia.</title>
        <authorList>
            <person name="Zhong Y."/>
            <person name="Chen Y."/>
            <person name="Zheng D."/>
            <person name="Pang J."/>
            <person name="Liu Y."/>
            <person name="Luo S."/>
            <person name="Meng S."/>
            <person name="Qian L."/>
            <person name="Wei D."/>
            <person name="Dai S."/>
            <person name="Zhou R."/>
        </authorList>
    </citation>
    <scope>NUCLEOTIDE SEQUENCE [LARGE SCALE GENOMIC DNA]</scope>
    <source>
        <strain evidence="1">BV-YZ2020</strain>
    </source>
</reference>
<name>A0ACB9PKT5_BAUVA</name>
<gene>
    <name evidence="1" type="ORF">L6164_009360</name>
</gene>
<evidence type="ECO:0000313" key="1">
    <source>
        <dbReference type="EMBL" id="KAI4348662.1"/>
    </source>
</evidence>
<dbReference type="Proteomes" id="UP000828941">
    <property type="component" value="Chromosome 4"/>
</dbReference>
<evidence type="ECO:0000313" key="2">
    <source>
        <dbReference type="Proteomes" id="UP000828941"/>
    </source>
</evidence>
<protein>
    <submittedName>
        <fullName evidence="1">Uncharacterized protein</fullName>
    </submittedName>
</protein>
<dbReference type="EMBL" id="CM039429">
    <property type="protein sequence ID" value="KAI4348662.1"/>
    <property type="molecule type" value="Genomic_DNA"/>
</dbReference>
<organism evidence="1 2">
    <name type="scientific">Bauhinia variegata</name>
    <name type="common">Purple orchid tree</name>
    <name type="synonym">Phanera variegata</name>
    <dbReference type="NCBI Taxonomy" id="167791"/>
    <lineage>
        <taxon>Eukaryota</taxon>
        <taxon>Viridiplantae</taxon>
        <taxon>Streptophyta</taxon>
        <taxon>Embryophyta</taxon>
        <taxon>Tracheophyta</taxon>
        <taxon>Spermatophyta</taxon>
        <taxon>Magnoliopsida</taxon>
        <taxon>eudicotyledons</taxon>
        <taxon>Gunneridae</taxon>
        <taxon>Pentapetalae</taxon>
        <taxon>rosids</taxon>
        <taxon>fabids</taxon>
        <taxon>Fabales</taxon>
        <taxon>Fabaceae</taxon>
        <taxon>Cercidoideae</taxon>
        <taxon>Cercideae</taxon>
        <taxon>Bauhiniinae</taxon>
        <taxon>Bauhinia</taxon>
    </lineage>
</organism>
<sequence>MTGGSVGGDLLAPEDVVSLLLDDAQLEQKLKEVPLQGKDKQKRKQPTKGIRINEEGDASLEDITNTESQGACTDNDLSLDPGGSKSSGKKRKAASDKQTPSRVRNSGKGKEVSTMRKDHGLDDTHLYTHSLGQKPKGTRRLKKSVNEKFEESFDATSTIVPELTEYPRQDI</sequence>
<comment type="caution">
    <text evidence="1">The sequence shown here is derived from an EMBL/GenBank/DDBJ whole genome shotgun (WGS) entry which is preliminary data.</text>
</comment>
<accession>A0ACB9PKT5</accession>
<proteinExistence type="predicted"/>